<dbReference type="EMBL" id="CP069127">
    <property type="protein sequence ID" value="QRG66947.1"/>
    <property type="molecule type" value="Genomic_DNA"/>
</dbReference>
<organism evidence="1 2">
    <name type="scientific">Brevibacillus choshinensis</name>
    <dbReference type="NCBI Taxonomy" id="54911"/>
    <lineage>
        <taxon>Bacteria</taxon>
        <taxon>Bacillati</taxon>
        <taxon>Bacillota</taxon>
        <taxon>Bacilli</taxon>
        <taxon>Bacillales</taxon>
        <taxon>Paenibacillaceae</taxon>
        <taxon>Brevibacillus</taxon>
    </lineage>
</organism>
<proteinExistence type="predicted"/>
<reference evidence="1 2" key="1">
    <citation type="submission" date="2021-01" db="EMBL/GenBank/DDBJ databases">
        <title>Identification of strong promoters based on the transcriptome of Brevibacillus choshinensis.</title>
        <authorList>
            <person name="Yao D."/>
            <person name="Zhang K."/>
            <person name="Wu J."/>
        </authorList>
    </citation>
    <scope>NUCLEOTIDE SEQUENCE [LARGE SCALE GENOMIC DNA]</scope>
    <source>
        <strain evidence="1 2">HPD31-SP3</strain>
    </source>
</reference>
<dbReference type="Pfam" id="PF14284">
    <property type="entry name" value="PcfJ"/>
    <property type="match status" value="1"/>
</dbReference>
<accession>A0ABX7FLC5</accession>
<dbReference type="RefSeq" id="WP_203354011.1">
    <property type="nucleotide sequence ID" value="NZ_CP069127.1"/>
</dbReference>
<dbReference type="Proteomes" id="UP000596248">
    <property type="component" value="Chromosome"/>
</dbReference>
<protein>
    <submittedName>
        <fullName evidence="1">PcfJ domain-containing protein</fullName>
    </submittedName>
</protein>
<evidence type="ECO:0000313" key="1">
    <source>
        <dbReference type="EMBL" id="QRG66947.1"/>
    </source>
</evidence>
<sequence>MAKEFNPDNILAHFPPTISKGIVDFVRDTVFLNSRYLFTRRVLDLQYSYCTHCQQEYLCGMGSIYYRHNEERICHKCESKCVVKASGRGRKHLIDDAYMVYYEKSVVDPKAIVAYGLHVMRDYSGDYRKVETQYRTVAMYLFQPGKSKMLYQGWNGKWVDRKNVRSECRNSMKNKSWYLSGESVAAAVQGTPFQYSTWEEYQYQSTDLIEFFDLAAKYPCVEYLTKLGLTSLVEAKLIGRQTHGVVNWRGKTLEKVLRLSKPELKDLRATAVNTEVDPLTLHSYHFFKRNGMTLSFEQAYQLQSLSEGYYLEEARKMSTFASFTRIAQYALKQLGKGDVRKHYRNATSILTAWRDYLKDCVELGMDTQQEHILFPNNLYTAHQKSIEKVKIKHDNALNGMIGQRLADLQKYEFEHNGLFIRPAKDSAELFREGKELIHCVGRYAKTYAEGKTNLFVIRKADEPDTPFYTMEIIDNKIIQTRGKSNCPPTEEVEEFIQAFTKARLLKKKRAGKRKINVAQPA</sequence>
<name>A0ABX7FLC5_BRECH</name>
<evidence type="ECO:0000313" key="2">
    <source>
        <dbReference type="Proteomes" id="UP000596248"/>
    </source>
</evidence>
<gene>
    <name evidence="1" type="ORF">JNE38_26295</name>
</gene>
<dbReference type="InterPro" id="IPR025586">
    <property type="entry name" value="PcfJ"/>
</dbReference>
<keyword evidence="2" id="KW-1185">Reference proteome</keyword>